<comment type="caution">
    <text evidence="1">The sequence shown here is derived from an EMBL/GenBank/DDBJ whole genome shotgun (WGS) entry which is preliminary data.</text>
</comment>
<dbReference type="HOGENOM" id="CLU_2205159_0_0_9"/>
<dbReference type="AlphaFoldDB" id="R8W620"/>
<proteinExistence type="predicted"/>
<accession>R8W620</accession>
<dbReference type="Proteomes" id="UP000013981">
    <property type="component" value="Unassembled WGS sequence"/>
</dbReference>
<name>R8W620_9FIRM</name>
<protein>
    <submittedName>
        <fullName evidence="1">Uncharacterized protein</fullName>
    </submittedName>
</protein>
<organism evidence="1 2">
    <name type="scientific">Butyricicoccus pullicaecorum 1.2</name>
    <dbReference type="NCBI Taxonomy" id="1203606"/>
    <lineage>
        <taxon>Bacteria</taxon>
        <taxon>Bacillati</taxon>
        <taxon>Bacillota</taxon>
        <taxon>Clostridia</taxon>
        <taxon>Eubacteriales</taxon>
        <taxon>Butyricicoccaceae</taxon>
        <taxon>Butyricicoccus</taxon>
    </lineage>
</organism>
<gene>
    <name evidence="1" type="ORF">HMPREF1526_00668</name>
</gene>
<reference evidence="1 2" key="1">
    <citation type="submission" date="2013-01" db="EMBL/GenBank/DDBJ databases">
        <title>The Genome Sequence of Butyricicoccus pullicaecorum 1.2.</title>
        <authorList>
            <consortium name="The Broad Institute Genome Sequencing Platform"/>
            <person name="Earl A."/>
            <person name="Ward D."/>
            <person name="Feldgarden M."/>
            <person name="Gevers D."/>
            <person name="Van Immerseel F."/>
            <person name="Eeckhaut V."/>
            <person name="Walker B."/>
            <person name="Young S.K."/>
            <person name="Zeng Q."/>
            <person name="Gargeya S."/>
            <person name="Fitzgerald M."/>
            <person name="Haas B."/>
            <person name="Abouelleil A."/>
            <person name="Alvarado L."/>
            <person name="Arachchi H.M."/>
            <person name="Berlin A.M."/>
            <person name="Chapman S.B."/>
            <person name="Dewar J."/>
            <person name="Goldberg J."/>
            <person name="Griggs A."/>
            <person name="Gujja S."/>
            <person name="Hansen M."/>
            <person name="Howarth C."/>
            <person name="Imamovic A."/>
            <person name="Larimer J."/>
            <person name="McCowan C."/>
            <person name="Murphy C."/>
            <person name="Neiman D."/>
            <person name="Pearson M."/>
            <person name="Priest M."/>
            <person name="Roberts A."/>
            <person name="Saif S."/>
            <person name="Shea T."/>
            <person name="Sisk P."/>
            <person name="Sykes S."/>
            <person name="Wortman J."/>
            <person name="Nusbaum C."/>
            <person name="Birren B."/>
        </authorList>
    </citation>
    <scope>NUCLEOTIDE SEQUENCE [LARGE SCALE GENOMIC DNA]</scope>
    <source>
        <strain evidence="1 2">1.2</strain>
    </source>
</reference>
<keyword evidence="2" id="KW-1185">Reference proteome</keyword>
<sequence length="107" mass="11629">MQAQIVKNPGAPQGHTGTRRWFGLDLGTFARIGQTLYVKLGVVGVVVARIQIFLNIAQGIAEALEVNDLALTQELDRVTYIGVVNQAQQVIVSCARFLLWCMADGTT</sequence>
<dbReference type="EMBL" id="AQOB01000002">
    <property type="protein sequence ID" value="EOQ39971.1"/>
    <property type="molecule type" value="Genomic_DNA"/>
</dbReference>
<evidence type="ECO:0000313" key="1">
    <source>
        <dbReference type="EMBL" id="EOQ39971.1"/>
    </source>
</evidence>
<evidence type="ECO:0000313" key="2">
    <source>
        <dbReference type="Proteomes" id="UP000013981"/>
    </source>
</evidence>